<comment type="caution">
    <text evidence="2">The sequence shown here is derived from an EMBL/GenBank/DDBJ whole genome shotgun (WGS) entry which is preliminary data.</text>
</comment>
<evidence type="ECO:0000313" key="3">
    <source>
        <dbReference type="Proteomes" id="UP001157017"/>
    </source>
</evidence>
<feature type="compositionally biased region" description="Polar residues" evidence="1">
    <location>
        <begin position="10"/>
        <end position="22"/>
    </location>
</feature>
<evidence type="ECO:0000256" key="1">
    <source>
        <dbReference type="SAM" id="MobiDB-lite"/>
    </source>
</evidence>
<dbReference type="EMBL" id="BSUZ01000001">
    <property type="protein sequence ID" value="GMA84951.1"/>
    <property type="molecule type" value="Genomic_DNA"/>
</dbReference>
<dbReference type="Proteomes" id="UP001157017">
    <property type="component" value="Unassembled WGS sequence"/>
</dbReference>
<organism evidence="2 3">
    <name type="scientific">Angustibacter aerolatus</name>
    <dbReference type="NCBI Taxonomy" id="1162965"/>
    <lineage>
        <taxon>Bacteria</taxon>
        <taxon>Bacillati</taxon>
        <taxon>Actinomycetota</taxon>
        <taxon>Actinomycetes</taxon>
        <taxon>Kineosporiales</taxon>
        <taxon>Kineosporiaceae</taxon>
    </lineage>
</organism>
<sequence length="107" mass="11388">MATEAPARPSSPTGPRRVTTSDPEVANDLISRRYSRFRPAGTSGDAPFSFGLTWTTTSALAADRFEYDGHVVAEAEPVPALTVIRPWRAAAPCRPVAARSSGCCPAR</sequence>
<protein>
    <submittedName>
        <fullName evidence="2">Uncharacterized protein</fullName>
    </submittedName>
</protein>
<reference evidence="3" key="1">
    <citation type="journal article" date="2019" name="Int. J. Syst. Evol. Microbiol.">
        <title>The Global Catalogue of Microorganisms (GCM) 10K type strain sequencing project: providing services to taxonomists for standard genome sequencing and annotation.</title>
        <authorList>
            <consortium name="The Broad Institute Genomics Platform"/>
            <consortium name="The Broad Institute Genome Sequencing Center for Infectious Disease"/>
            <person name="Wu L."/>
            <person name="Ma J."/>
        </authorList>
    </citation>
    <scope>NUCLEOTIDE SEQUENCE [LARGE SCALE GENOMIC DNA]</scope>
    <source>
        <strain evidence="3">NBRC 108730</strain>
    </source>
</reference>
<accession>A0ABQ6JDT9</accession>
<feature type="region of interest" description="Disordered" evidence="1">
    <location>
        <begin position="1"/>
        <end position="25"/>
    </location>
</feature>
<keyword evidence="3" id="KW-1185">Reference proteome</keyword>
<name>A0ABQ6JDT9_9ACTN</name>
<gene>
    <name evidence="2" type="ORF">GCM10025868_02010</name>
</gene>
<evidence type="ECO:0000313" key="2">
    <source>
        <dbReference type="EMBL" id="GMA84951.1"/>
    </source>
</evidence>
<proteinExistence type="predicted"/>